<gene>
    <name evidence="1" type="ORF">BLA29_012667</name>
</gene>
<reference evidence="1 2" key="1">
    <citation type="submission" date="2017-03" db="EMBL/GenBank/DDBJ databases">
        <title>Genome Survey of Euroglyphus maynei.</title>
        <authorList>
            <person name="Arlian L.G."/>
            <person name="Morgan M.S."/>
            <person name="Rider S.D."/>
        </authorList>
    </citation>
    <scope>NUCLEOTIDE SEQUENCE [LARGE SCALE GENOMIC DNA]</scope>
    <source>
        <strain evidence="1">Arlian Lab</strain>
        <tissue evidence="1">Whole body</tissue>
    </source>
</reference>
<dbReference type="Proteomes" id="UP000194236">
    <property type="component" value="Unassembled WGS sequence"/>
</dbReference>
<dbReference type="AlphaFoldDB" id="A0A1Y3B640"/>
<evidence type="ECO:0000313" key="2">
    <source>
        <dbReference type="Proteomes" id="UP000194236"/>
    </source>
</evidence>
<name>A0A1Y3B640_EURMA</name>
<accession>A0A1Y3B640</accession>
<evidence type="ECO:0000313" key="1">
    <source>
        <dbReference type="EMBL" id="OTF76279.1"/>
    </source>
</evidence>
<protein>
    <submittedName>
        <fullName evidence="1">Uncharacterized protein</fullName>
    </submittedName>
</protein>
<dbReference type="EMBL" id="MUJZ01038233">
    <property type="protein sequence ID" value="OTF76279.1"/>
    <property type="molecule type" value="Genomic_DNA"/>
</dbReference>
<sequence>MILWILVMIHCWKQMNQ</sequence>
<organism evidence="1 2">
    <name type="scientific">Euroglyphus maynei</name>
    <name type="common">Mayne's house dust mite</name>
    <dbReference type="NCBI Taxonomy" id="6958"/>
    <lineage>
        <taxon>Eukaryota</taxon>
        <taxon>Metazoa</taxon>
        <taxon>Ecdysozoa</taxon>
        <taxon>Arthropoda</taxon>
        <taxon>Chelicerata</taxon>
        <taxon>Arachnida</taxon>
        <taxon>Acari</taxon>
        <taxon>Acariformes</taxon>
        <taxon>Sarcoptiformes</taxon>
        <taxon>Astigmata</taxon>
        <taxon>Psoroptidia</taxon>
        <taxon>Analgoidea</taxon>
        <taxon>Pyroglyphidae</taxon>
        <taxon>Pyroglyphinae</taxon>
        <taxon>Euroglyphus</taxon>
    </lineage>
</organism>
<proteinExistence type="predicted"/>
<comment type="caution">
    <text evidence="1">The sequence shown here is derived from an EMBL/GenBank/DDBJ whole genome shotgun (WGS) entry which is preliminary data.</text>
</comment>
<keyword evidence="2" id="KW-1185">Reference proteome</keyword>